<dbReference type="InterPro" id="IPR009057">
    <property type="entry name" value="Homeodomain-like_sf"/>
</dbReference>
<gene>
    <name evidence="7" type="ORF">AB5J53_45070</name>
</gene>
<evidence type="ECO:0000256" key="3">
    <source>
        <dbReference type="ARBA" id="ARBA00023163"/>
    </source>
</evidence>
<dbReference type="Gene3D" id="1.10.10.60">
    <property type="entry name" value="Homeodomain-like"/>
    <property type="match status" value="1"/>
</dbReference>
<name>A0AB39RW41_9ACTN</name>
<dbReference type="InterPro" id="IPR001647">
    <property type="entry name" value="HTH_TetR"/>
</dbReference>
<evidence type="ECO:0000256" key="1">
    <source>
        <dbReference type="ARBA" id="ARBA00023015"/>
    </source>
</evidence>
<evidence type="ECO:0000256" key="2">
    <source>
        <dbReference type="ARBA" id="ARBA00023125"/>
    </source>
</evidence>
<dbReference type="SUPFAM" id="SSF48498">
    <property type="entry name" value="Tetracyclin repressor-like, C-terminal domain"/>
    <property type="match status" value="1"/>
</dbReference>
<feature type="DNA-binding region" description="H-T-H motif" evidence="4">
    <location>
        <begin position="50"/>
        <end position="69"/>
    </location>
</feature>
<evidence type="ECO:0000313" key="7">
    <source>
        <dbReference type="EMBL" id="XDQ58298.1"/>
    </source>
</evidence>
<dbReference type="PANTHER" id="PTHR47506">
    <property type="entry name" value="TRANSCRIPTIONAL REGULATORY PROTEIN"/>
    <property type="match status" value="1"/>
</dbReference>
<dbReference type="PRINTS" id="PR00455">
    <property type="entry name" value="HTHTETR"/>
</dbReference>
<keyword evidence="1" id="KW-0805">Transcription regulation</keyword>
<keyword evidence="2 4" id="KW-0238">DNA-binding</keyword>
<reference evidence="7" key="1">
    <citation type="submission" date="2024-07" db="EMBL/GenBank/DDBJ databases">
        <authorList>
            <person name="Yu S.T."/>
        </authorList>
    </citation>
    <scope>NUCLEOTIDE SEQUENCE</scope>
    <source>
        <strain evidence="7">R41</strain>
    </source>
</reference>
<dbReference type="Gene3D" id="1.10.357.10">
    <property type="entry name" value="Tetracycline Repressor, domain 2"/>
    <property type="match status" value="1"/>
</dbReference>
<feature type="region of interest" description="Disordered" evidence="5">
    <location>
        <begin position="1"/>
        <end position="26"/>
    </location>
</feature>
<dbReference type="RefSeq" id="WP_369251351.1">
    <property type="nucleotide sequence ID" value="NZ_CP163443.1"/>
</dbReference>
<feature type="compositionally biased region" description="Basic and acidic residues" evidence="5">
    <location>
        <begin position="9"/>
        <end position="19"/>
    </location>
</feature>
<evidence type="ECO:0000259" key="6">
    <source>
        <dbReference type="PROSITE" id="PS50977"/>
    </source>
</evidence>
<feature type="domain" description="HTH tetR-type" evidence="6">
    <location>
        <begin position="27"/>
        <end position="87"/>
    </location>
</feature>
<organism evidence="7">
    <name type="scientific">Streptomyces sp. R41</name>
    <dbReference type="NCBI Taxonomy" id="3238632"/>
    <lineage>
        <taxon>Bacteria</taxon>
        <taxon>Bacillati</taxon>
        <taxon>Actinomycetota</taxon>
        <taxon>Actinomycetes</taxon>
        <taxon>Kitasatosporales</taxon>
        <taxon>Streptomycetaceae</taxon>
        <taxon>Streptomyces</taxon>
    </lineage>
</organism>
<evidence type="ECO:0000256" key="4">
    <source>
        <dbReference type="PROSITE-ProRule" id="PRU00335"/>
    </source>
</evidence>
<dbReference type="GO" id="GO:0003677">
    <property type="term" value="F:DNA binding"/>
    <property type="evidence" value="ECO:0007669"/>
    <property type="project" value="UniProtKB-UniRule"/>
</dbReference>
<dbReference type="InterPro" id="IPR011075">
    <property type="entry name" value="TetR_C"/>
</dbReference>
<accession>A0AB39RW41</accession>
<dbReference type="PROSITE" id="PS50977">
    <property type="entry name" value="HTH_TETR_2"/>
    <property type="match status" value="1"/>
</dbReference>
<dbReference type="PANTHER" id="PTHR47506:SF1">
    <property type="entry name" value="HTH-TYPE TRANSCRIPTIONAL REGULATOR YJDC"/>
    <property type="match status" value="1"/>
</dbReference>
<proteinExistence type="predicted"/>
<dbReference type="Pfam" id="PF00440">
    <property type="entry name" value="TetR_N"/>
    <property type="match status" value="1"/>
</dbReference>
<dbReference type="AlphaFoldDB" id="A0AB39RW41"/>
<keyword evidence="3" id="KW-0804">Transcription</keyword>
<dbReference type="SUPFAM" id="SSF46689">
    <property type="entry name" value="Homeodomain-like"/>
    <property type="match status" value="1"/>
</dbReference>
<sequence>MSESTSRAESAERGRGERAKRVRMTPAQRRETILTAATGVFAETGYQRTRVSAIAARVGVSEPVVFQNFGSKAALYRAVVDRAVSGVCETLTEAVEAGRPVTDLLAGFLEPGHMERFHARGSLGFLFADAFTLTAEPELREAVHAAHRRFADTFAELVRHGQRAGDLRQDLDPQVAAWWLLSLLHARTFRAAVMPEEAGLEGQLVAMTLDTLTRR</sequence>
<dbReference type="InterPro" id="IPR036271">
    <property type="entry name" value="Tet_transcr_reg_TetR-rel_C_sf"/>
</dbReference>
<dbReference type="Pfam" id="PF16925">
    <property type="entry name" value="TetR_C_13"/>
    <property type="match status" value="1"/>
</dbReference>
<evidence type="ECO:0000256" key="5">
    <source>
        <dbReference type="SAM" id="MobiDB-lite"/>
    </source>
</evidence>
<dbReference type="EMBL" id="CP163443">
    <property type="protein sequence ID" value="XDQ58298.1"/>
    <property type="molecule type" value="Genomic_DNA"/>
</dbReference>
<protein>
    <submittedName>
        <fullName evidence="7">TetR/AcrR family transcriptional regulator</fullName>
    </submittedName>
</protein>